<dbReference type="InterPro" id="IPR005467">
    <property type="entry name" value="His_kinase_dom"/>
</dbReference>
<evidence type="ECO:0000256" key="2">
    <source>
        <dbReference type="ARBA" id="ARBA00012438"/>
    </source>
</evidence>
<keyword evidence="5" id="KW-0547">Nucleotide-binding</keyword>
<dbReference type="Gene3D" id="3.30.450.20">
    <property type="entry name" value="PAS domain"/>
    <property type="match status" value="1"/>
</dbReference>
<keyword evidence="3" id="KW-0597">Phosphoprotein</keyword>
<dbReference type="InterPro" id="IPR013783">
    <property type="entry name" value="Ig-like_fold"/>
</dbReference>
<keyword evidence="6" id="KW-0418">Kinase</keyword>
<dbReference type="Pfam" id="PF07494">
    <property type="entry name" value="Reg_prop"/>
    <property type="match status" value="7"/>
</dbReference>
<dbReference type="InterPro" id="IPR011123">
    <property type="entry name" value="Y_Y_Y"/>
</dbReference>
<evidence type="ECO:0000313" key="10">
    <source>
        <dbReference type="EMBL" id="MBC5992895.1"/>
    </source>
</evidence>
<keyword evidence="8" id="KW-0812">Transmembrane</keyword>
<dbReference type="AlphaFoldDB" id="A0A923N4S4"/>
<protein>
    <recommendedName>
        <fullName evidence="2">histidine kinase</fullName>
        <ecNumber evidence="2">2.7.13.3</ecNumber>
    </recommendedName>
</protein>
<name>A0A923N4S4_9BACT</name>
<gene>
    <name evidence="10" type="ORF">H8S84_08620</name>
</gene>
<evidence type="ECO:0000256" key="8">
    <source>
        <dbReference type="SAM" id="Phobius"/>
    </source>
</evidence>
<keyword evidence="11" id="KW-1185">Reference proteome</keyword>
<dbReference type="Proteomes" id="UP000603640">
    <property type="component" value="Unassembled WGS sequence"/>
</dbReference>
<keyword evidence="4" id="KW-0808">Transferase</keyword>
<dbReference type="InterPro" id="IPR011495">
    <property type="entry name" value="Sig_transdc_His_kin_sub2_dim/P"/>
</dbReference>
<dbReference type="Gene3D" id="2.130.10.10">
    <property type="entry name" value="YVTN repeat-like/Quinoprotein amine dehydrogenase"/>
    <property type="match status" value="4"/>
</dbReference>
<dbReference type="Pfam" id="PF02518">
    <property type="entry name" value="HATPase_c"/>
    <property type="match status" value="1"/>
</dbReference>
<dbReference type="PANTHER" id="PTHR43547">
    <property type="entry name" value="TWO-COMPONENT HISTIDINE KINASE"/>
    <property type="match status" value="1"/>
</dbReference>
<evidence type="ECO:0000256" key="7">
    <source>
        <dbReference type="ARBA" id="ARBA00022840"/>
    </source>
</evidence>
<evidence type="ECO:0000256" key="5">
    <source>
        <dbReference type="ARBA" id="ARBA00022741"/>
    </source>
</evidence>
<dbReference type="EC" id="2.7.13.3" evidence="2"/>
<evidence type="ECO:0000256" key="1">
    <source>
        <dbReference type="ARBA" id="ARBA00000085"/>
    </source>
</evidence>
<reference evidence="10" key="1">
    <citation type="submission" date="2020-08" db="EMBL/GenBank/DDBJ databases">
        <title>Pontibacter sp. SD6 16S ribosomal RNA gene Genome sequencing and assembly.</title>
        <authorList>
            <person name="Kang M."/>
        </authorList>
    </citation>
    <scope>NUCLEOTIDE SEQUENCE</scope>
    <source>
        <strain evidence="10">SD6</strain>
    </source>
</reference>
<dbReference type="PANTHER" id="PTHR43547:SF2">
    <property type="entry name" value="HYBRID SIGNAL TRANSDUCTION HISTIDINE KINASE C"/>
    <property type="match status" value="1"/>
</dbReference>
<dbReference type="InterPro" id="IPR015943">
    <property type="entry name" value="WD40/YVTN_repeat-like_dom_sf"/>
</dbReference>
<dbReference type="InterPro" id="IPR003594">
    <property type="entry name" value="HATPase_dom"/>
</dbReference>
<dbReference type="SMART" id="SM00387">
    <property type="entry name" value="HATPase_c"/>
    <property type="match status" value="1"/>
</dbReference>
<dbReference type="RefSeq" id="WP_187066921.1">
    <property type="nucleotide sequence ID" value="NZ_JACRVF010000002.1"/>
</dbReference>
<dbReference type="Gene3D" id="2.60.40.10">
    <property type="entry name" value="Immunoglobulins"/>
    <property type="match status" value="1"/>
</dbReference>
<dbReference type="InterPro" id="IPR011102">
    <property type="entry name" value="Sig_transdc_His_kinase_HWE"/>
</dbReference>
<dbReference type="Pfam" id="PF07568">
    <property type="entry name" value="HisKA_2"/>
    <property type="match status" value="1"/>
</dbReference>
<evidence type="ECO:0000313" key="11">
    <source>
        <dbReference type="Proteomes" id="UP000603640"/>
    </source>
</evidence>
<keyword evidence="7" id="KW-0067">ATP-binding</keyword>
<comment type="catalytic activity">
    <reaction evidence="1">
        <text>ATP + protein L-histidine = ADP + protein N-phospho-L-histidine.</text>
        <dbReference type="EC" id="2.7.13.3"/>
    </reaction>
</comment>
<dbReference type="InterPro" id="IPR011110">
    <property type="entry name" value="Reg_prop"/>
</dbReference>
<accession>A0A923N4S4</accession>
<evidence type="ECO:0000256" key="4">
    <source>
        <dbReference type="ARBA" id="ARBA00022679"/>
    </source>
</evidence>
<dbReference type="PROSITE" id="PS50109">
    <property type="entry name" value="HIS_KIN"/>
    <property type="match status" value="1"/>
</dbReference>
<proteinExistence type="predicted"/>
<keyword evidence="8" id="KW-0472">Membrane</keyword>
<comment type="caution">
    <text evidence="10">The sequence shown here is derived from an EMBL/GenBank/DDBJ whole genome shotgun (WGS) entry which is preliminary data.</text>
</comment>
<dbReference type="InterPro" id="IPR036890">
    <property type="entry name" value="HATPase_C_sf"/>
</dbReference>
<dbReference type="SUPFAM" id="SSF55874">
    <property type="entry name" value="ATPase domain of HSP90 chaperone/DNA topoisomerase II/histidine kinase"/>
    <property type="match status" value="1"/>
</dbReference>
<evidence type="ECO:0000259" key="9">
    <source>
        <dbReference type="PROSITE" id="PS50109"/>
    </source>
</evidence>
<dbReference type="EMBL" id="JACRVF010000002">
    <property type="protein sequence ID" value="MBC5992895.1"/>
    <property type="molecule type" value="Genomic_DNA"/>
</dbReference>
<dbReference type="GO" id="GO:0000155">
    <property type="term" value="F:phosphorelay sensor kinase activity"/>
    <property type="evidence" value="ECO:0007669"/>
    <property type="project" value="TreeGrafter"/>
</dbReference>
<evidence type="ECO:0000256" key="6">
    <source>
        <dbReference type="ARBA" id="ARBA00022777"/>
    </source>
</evidence>
<evidence type="ECO:0000256" key="3">
    <source>
        <dbReference type="ARBA" id="ARBA00022553"/>
    </source>
</evidence>
<dbReference type="SUPFAM" id="SSF63829">
    <property type="entry name" value="Calcium-dependent phosphotriesterase"/>
    <property type="match status" value="3"/>
</dbReference>
<dbReference type="Gene3D" id="3.30.565.10">
    <property type="entry name" value="Histidine kinase-like ATPase, C-terminal domain"/>
    <property type="match status" value="1"/>
</dbReference>
<organism evidence="10 11">
    <name type="scientific">Pontibacter cellulosilyticus</name>
    <dbReference type="NCBI Taxonomy" id="1720253"/>
    <lineage>
        <taxon>Bacteria</taxon>
        <taxon>Pseudomonadati</taxon>
        <taxon>Bacteroidota</taxon>
        <taxon>Cytophagia</taxon>
        <taxon>Cytophagales</taxon>
        <taxon>Hymenobacteraceae</taxon>
        <taxon>Pontibacter</taxon>
    </lineage>
</organism>
<feature type="domain" description="Histidine kinase" evidence="9">
    <location>
        <begin position="804"/>
        <end position="999"/>
    </location>
</feature>
<feature type="transmembrane region" description="Helical" evidence="8">
    <location>
        <begin position="749"/>
        <end position="766"/>
    </location>
</feature>
<sequence length="999" mass="113286">MIKRPLYIAVVLSVLCVLQSIHVGAQQYNFRNWTLEQGLPQSQVNDILQAHTGHLWIATRGGVSRFNGKQFYTYTNESGLTSNNVSVLFEDKQNNIWIGTSDRGLVKYTAGKFRKYGAEQGFKANTVFDITEDTRGNIWFATEEGIYYLNNNSFTKYTTLPEQPYTSVVVMPDNTVLAGSQTDGLHRAGSTGTTHYNTENSPIPSNHITTLYQDKNQDVWIGTEEGAAIFSDTTLSAFKIPINRPDLGVSSFLHDLYGNLWIGLKQNGLVKYDGKSYTYFARQNGLRSKRINTLAADKEGNIWIGTNGYGIQQYTSPWFIHYFDFAELNEPRVTALTSDNKGRIWVGTEEGNTAYLDGGRLNWNLNTLWPEGTTVHRIAVMEDQTTWVATSNGAWNVTPLGARHFTIDNGLPANEVYQCMPDEKGNIWMATANGIVCYTNGAFKKYKLPGILPVAKIHHMLRDSKNQLWIAASTGVYKLVNGEIIKAPELEQFQLEEVTSIAEDKYGVLYFGGFNYGIAVLNDKWEKPKLLTKDEGLPNEGVKGLFVDDKDNLWVGTSRNVLKVLLPPLRQHQKLSYRSYSGANGFRGIEINNNAITQTPDGCIWFGTTKGLTKYLPTLDRPNKIYPKVSINEIMLYQKPTDWQQLGYKSDSISGLPINLRLPHTQNHLTFDFHAICLSGPEQVKYKYRLKGYQDQWSAATDQSFASYPNLTPGNYNFELIAQNNDGYWTPKPYVYAFSIVPPIWRREWFIGVLLLVVAGAVLSIVKLRERSLVKMNTLLEMRVNHRTRLLERKNREKEMLLQEIHHRVKNNLQIVISMLNLQSRYVQDPQATDVMRALKSRVRSMAILHERLYRHDDLGAIDLDDYFRGICESLYEAYGITEEQVHLDLSVPSIKVDIDTAITLGLIVNELVSNSLKYAFTDRNQQGQLRIVLKQDHNGRFTLTVSDNGRGLPVDFEQKMKNSFGLQLVSSLSKKVNGRIDFKNNNGTNSILYFVLPS</sequence>
<keyword evidence="8" id="KW-1133">Transmembrane helix</keyword>
<dbReference type="SMART" id="SM00911">
    <property type="entry name" value="HWE_HK"/>
    <property type="match status" value="1"/>
</dbReference>
<dbReference type="GO" id="GO:0005524">
    <property type="term" value="F:ATP binding"/>
    <property type="evidence" value="ECO:0007669"/>
    <property type="project" value="UniProtKB-KW"/>
</dbReference>
<dbReference type="Pfam" id="PF07495">
    <property type="entry name" value="Y_Y_Y"/>
    <property type="match status" value="1"/>
</dbReference>